<dbReference type="Pfam" id="PF09445">
    <property type="entry name" value="Methyltransf_15"/>
    <property type="match status" value="1"/>
</dbReference>
<name>A0A484F3R9_9EURY</name>
<gene>
    <name evidence="1" type="ORF">C7391_1042</name>
</gene>
<dbReference type="PANTHER" id="PTHR14741:SF32">
    <property type="entry name" value="TRIMETHYLGUANOSINE SYNTHASE"/>
    <property type="match status" value="1"/>
</dbReference>
<dbReference type="Gene3D" id="3.40.50.150">
    <property type="entry name" value="Vaccinia Virus protein VP39"/>
    <property type="match status" value="1"/>
</dbReference>
<dbReference type="EMBL" id="SNYS01000008">
    <property type="protein sequence ID" value="TDQ68844.1"/>
    <property type="molecule type" value="Genomic_DNA"/>
</dbReference>
<dbReference type="PANTHER" id="PTHR14741">
    <property type="entry name" value="S-ADENOSYLMETHIONINE-DEPENDENT METHYLTRANSFERASE RELATED"/>
    <property type="match status" value="1"/>
</dbReference>
<dbReference type="RefSeq" id="WP_133517491.1">
    <property type="nucleotide sequence ID" value="NZ_JAHDUW010000003.1"/>
</dbReference>
<dbReference type="AlphaFoldDB" id="A0A484F3R9"/>
<evidence type="ECO:0000313" key="1">
    <source>
        <dbReference type="EMBL" id="TDQ68844.1"/>
    </source>
</evidence>
<keyword evidence="2" id="KW-1185">Reference proteome</keyword>
<protein>
    <submittedName>
        <fullName evidence="1">RNA cap guanine-N2 methyltransferase</fullName>
    </submittedName>
</protein>
<keyword evidence="1" id="KW-0808">Transferase</keyword>
<evidence type="ECO:0000313" key="2">
    <source>
        <dbReference type="Proteomes" id="UP000294855"/>
    </source>
</evidence>
<dbReference type="InterPro" id="IPR029063">
    <property type="entry name" value="SAM-dependent_MTases_sf"/>
</dbReference>
<dbReference type="InterPro" id="IPR019012">
    <property type="entry name" value="RNA_cap_Gua-N2-MeTrfase"/>
</dbReference>
<sequence length="352" mass="39881">MSQKKIFEKKMSTDKEGRRFATPEPVAKYRAARLTCNTIADISCGIGGQTIYFAQRCKHVYAVEIDAQKLEYAKENCAKFGLENVTFICGDALDPEVIAQIPKVDIVFSDPARPPEEEMRQVDSLRPGIPMVMEAYAEKTENFAFEAPPQMPPERIDFDCEKEYISLNGQLNRLTLYFGKIKRYNRIAVSLPDGNAMVDAPVELPPMVDTEKPMLFMFEPDPAVIAAGLLNELVDDMIKATAGHVRVMKIDKKRTLLTADLLTVNPMNKNNFIVLRTMPFDSENDYVEMNEFFKKSNVGKVTLRGSIDPQDYWGIRNQLEADLDGAKKVHLFLKEKESGQKEAILCELIYDE</sequence>
<dbReference type="OrthoDB" id="56872at2157"/>
<proteinExistence type="predicted"/>
<accession>A0A484F3R9</accession>
<dbReference type="Proteomes" id="UP000294855">
    <property type="component" value="Unassembled WGS sequence"/>
</dbReference>
<keyword evidence="1" id="KW-0489">Methyltransferase</keyword>
<organism evidence="1 2">
    <name type="scientific">Methanimicrococcus blatticola</name>
    <dbReference type="NCBI Taxonomy" id="91560"/>
    <lineage>
        <taxon>Archaea</taxon>
        <taxon>Methanobacteriati</taxon>
        <taxon>Methanobacteriota</taxon>
        <taxon>Stenosarchaea group</taxon>
        <taxon>Methanomicrobia</taxon>
        <taxon>Methanosarcinales</taxon>
        <taxon>Methanosarcinaceae</taxon>
        <taxon>Methanimicrococcus</taxon>
    </lineage>
</organism>
<comment type="caution">
    <text evidence="1">The sequence shown here is derived from an EMBL/GenBank/DDBJ whole genome shotgun (WGS) entry which is preliminary data.</text>
</comment>
<dbReference type="GO" id="GO:0071164">
    <property type="term" value="F:RNA cap trimethylguanosine synthase activity"/>
    <property type="evidence" value="ECO:0007669"/>
    <property type="project" value="TreeGrafter"/>
</dbReference>
<reference evidence="1 2" key="1">
    <citation type="submission" date="2019-03" db="EMBL/GenBank/DDBJ databases">
        <title>Genomic Encyclopedia of Type Strains, Phase IV (KMG-IV): sequencing the most valuable type-strain genomes for metagenomic binning, comparative biology and taxonomic classification.</title>
        <authorList>
            <person name="Goeker M."/>
        </authorList>
    </citation>
    <scope>NUCLEOTIDE SEQUENCE [LARGE SCALE GENOMIC DNA]</scope>
    <source>
        <strain evidence="1 2">DSM 13328</strain>
    </source>
</reference>
<dbReference type="CDD" id="cd02440">
    <property type="entry name" value="AdoMet_MTases"/>
    <property type="match status" value="1"/>
</dbReference>
<dbReference type="SUPFAM" id="SSF53335">
    <property type="entry name" value="S-adenosyl-L-methionine-dependent methyltransferases"/>
    <property type="match status" value="1"/>
</dbReference>